<reference evidence="2" key="1">
    <citation type="submission" date="2023-01" db="EMBL/GenBank/DDBJ databases">
        <title>Human gut microbiome strain richness.</title>
        <authorList>
            <person name="Chen-Liaw A."/>
        </authorList>
    </citation>
    <scope>NUCLEOTIDE SEQUENCE</scope>
    <source>
        <strain evidence="2">D59st1_B8_D59t2_181005</strain>
    </source>
</reference>
<comment type="similarity">
    <text evidence="1">Belongs to the glycosyl hydrolase 25 family.</text>
</comment>
<dbReference type="PANTHER" id="PTHR34135">
    <property type="entry name" value="LYSOZYME"/>
    <property type="match status" value="1"/>
</dbReference>
<sequence length="296" mass="32858">MATTIKGIDVSHWQGTNVDFNKVKKAGYDFVMINAGYGKYIGQKDECFETNYKKAKSAGLKVGAYWYSYALTSADAELEAKVFLEAIKGKTFEMPIAFDIEDSTQCNLSASTIGSIINAFCGYCEKKNYYVMLYSYAAFLNSKVPSDCKNKYCVWLAEFDKSKPSYGGSYGMWQYTSKGSVSGVNGNCDCNYAYKDFTAIIKKKGLNGFKKQKNNELPILEKSGYKKGDKTSGVLALKEMLIIAKARKLHNVTLDENGIFGDGTEKAVNALLKKWGYKQTSIAGEKFIKKLANAIK</sequence>
<dbReference type="Gene3D" id="1.10.101.10">
    <property type="entry name" value="PGBD-like superfamily/PGBD"/>
    <property type="match status" value="1"/>
</dbReference>
<evidence type="ECO:0000256" key="1">
    <source>
        <dbReference type="ARBA" id="ARBA00010646"/>
    </source>
</evidence>
<dbReference type="PROSITE" id="PS51904">
    <property type="entry name" value="GLYCOSYL_HYDROL_F25_2"/>
    <property type="match status" value="1"/>
</dbReference>
<gene>
    <name evidence="2" type="ORF">PNV70_03305</name>
</gene>
<dbReference type="CDD" id="cd06414">
    <property type="entry name" value="GH25_LytC-like"/>
    <property type="match status" value="1"/>
</dbReference>
<dbReference type="GO" id="GO:0009253">
    <property type="term" value="P:peptidoglycan catabolic process"/>
    <property type="evidence" value="ECO:0007669"/>
    <property type="project" value="InterPro"/>
</dbReference>
<evidence type="ECO:0000313" key="3">
    <source>
        <dbReference type="Proteomes" id="UP001211421"/>
    </source>
</evidence>
<name>A0AAW6E211_9FIRM</name>
<proteinExistence type="inferred from homology"/>
<dbReference type="InterPro" id="IPR002053">
    <property type="entry name" value="Glyco_hydro_25"/>
</dbReference>
<dbReference type="GO" id="GO:0003796">
    <property type="term" value="F:lysozyme activity"/>
    <property type="evidence" value="ECO:0007669"/>
    <property type="project" value="InterPro"/>
</dbReference>
<dbReference type="InterPro" id="IPR017853">
    <property type="entry name" value="GH"/>
</dbReference>
<dbReference type="GO" id="GO:0016998">
    <property type="term" value="P:cell wall macromolecule catabolic process"/>
    <property type="evidence" value="ECO:0007669"/>
    <property type="project" value="InterPro"/>
</dbReference>
<dbReference type="SUPFAM" id="SSF51445">
    <property type="entry name" value="(Trans)glycosidases"/>
    <property type="match status" value="1"/>
</dbReference>
<keyword evidence="2" id="KW-0378">Hydrolase</keyword>
<protein>
    <submittedName>
        <fullName evidence="2">Glycoside hydrolase family 25 protein</fullName>
    </submittedName>
</protein>
<evidence type="ECO:0000313" key="2">
    <source>
        <dbReference type="EMBL" id="MDB8741094.1"/>
    </source>
</evidence>
<organism evidence="2 3">
    <name type="scientific">Ruminococcus bicirculans</name>
    <name type="common">ex Wegman et al. 2014</name>
    <dbReference type="NCBI Taxonomy" id="1160721"/>
    <lineage>
        <taxon>Bacteria</taxon>
        <taxon>Bacillati</taxon>
        <taxon>Bacillota</taxon>
        <taxon>Clostridia</taxon>
        <taxon>Eubacteriales</taxon>
        <taxon>Oscillospiraceae</taxon>
        <taxon>Ruminococcus</taxon>
    </lineage>
</organism>
<dbReference type="Gene3D" id="3.20.20.80">
    <property type="entry name" value="Glycosidases"/>
    <property type="match status" value="1"/>
</dbReference>
<dbReference type="Pfam" id="PF01183">
    <property type="entry name" value="Glyco_hydro_25"/>
    <property type="match status" value="1"/>
</dbReference>
<dbReference type="GO" id="GO:0016052">
    <property type="term" value="P:carbohydrate catabolic process"/>
    <property type="evidence" value="ECO:0007669"/>
    <property type="project" value="TreeGrafter"/>
</dbReference>
<dbReference type="Proteomes" id="UP001211421">
    <property type="component" value="Unassembled WGS sequence"/>
</dbReference>
<comment type="caution">
    <text evidence="2">The sequence shown here is derived from an EMBL/GenBank/DDBJ whole genome shotgun (WGS) entry which is preliminary data.</text>
</comment>
<dbReference type="EMBL" id="JAQMLS010000002">
    <property type="protein sequence ID" value="MDB8741094.1"/>
    <property type="molecule type" value="Genomic_DNA"/>
</dbReference>
<accession>A0AAW6E211</accession>
<dbReference type="InterPro" id="IPR036366">
    <property type="entry name" value="PGBDSf"/>
</dbReference>
<dbReference type="RefSeq" id="WP_195551126.1">
    <property type="nucleotide sequence ID" value="NZ_JADMNX010000002.1"/>
</dbReference>
<dbReference type="PANTHER" id="PTHR34135:SF2">
    <property type="entry name" value="LYSOZYME"/>
    <property type="match status" value="1"/>
</dbReference>
<dbReference type="AlphaFoldDB" id="A0AAW6E211"/>